<keyword evidence="4 7" id="KW-0233">DNA recombination</keyword>
<dbReference type="PANTHER" id="PTHR33991">
    <property type="entry name" value="DNA REPAIR PROTEIN RECO"/>
    <property type="match status" value="1"/>
</dbReference>
<comment type="caution">
    <text evidence="9">The sequence shown here is derived from an EMBL/GenBank/DDBJ whole genome shotgun (WGS) entry which is preliminary data.</text>
</comment>
<evidence type="ECO:0000256" key="6">
    <source>
        <dbReference type="ARBA" id="ARBA00033409"/>
    </source>
</evidence>
<keyword evidence="3 7" id="KW-0227">DNA damage</keyword>
<dbReference type="Proteomes" id="UP001291687">
    <property type="component" value="Unassembled WGS sequence"/>
</dbReference>
<accession>A0ABU5NEH2</accession>
<evidence type="ECO:0000256" key="5">
    <source>
        <dbReference type="ARBA" id="ARBA00023204"/>
    </source>
</evidence>
<dbReference type="InterPro" id="IPR022572">
    <property type="entry name" value="DNA_rep/recomb_RecO_N"/>
</dbReference>
<dbReference type="PANTHER" id="PTHR33991:SF1">
    <property type="entry name" value="DNA REPAIR PROTEIN RECO"/>
    <property type="match status" value="1"/>
</dbReference>
<dbReference type="EMBL" id="JARJFB010000178">
    <property type="protein sequence ID" value="MEA0971569.1"/>
    <property type="molecule type" value="Genomic_DNA"/>
</dbReference>
<dbReference type="RefSeq" id="WP_322777480.1">
    <property type="nucleotide sequence ID" value="NZ_JARJFB010000178.1"/>
</dbReference>
<proteinExistence type="inferred from homology"/>
<dbReference type="InterPro" id="IPR037278">
    <property type="entry name" value="ARFGAP/RecO"/>
</dbReference>
<dbReference type="InterPro" id="IPR042242">
    <property type="entry name" value="RecO_C"/>
</dbReference>
<gene>
    <name evidence="7" type="primary">recO</name>
    <name evidence="9" type="ORF">Megvenef_01551</name>
</gene>
<name>A0ABU5NEH2_9RICK</name>
<sequence>MNFRDQGIIISKKPLKERSYIVTIFTENHGIYSGVLTQYSKKTGDSLAEGNLVDFFWNARLHEHIGSIKAELIKSYNSQLLMNKTKLYAFNSITSILNIAFCERAPHNNLFPALLAFMESLKQEFSFSEYIKLEIEILAEAGYKLQLNKCVATGLADDLHYVSPKSGCAVSKNVGAPYSDKLLILPKFLAGDILDKDSTTDALNLTSYFLNRYILVDKGPPQARQQFTEHIASQSF</sequence>
<evidence type="ECO:0000259" key="8">
    <source>
        <dbReference type="Pfam" id="PF11967"/>
    </source>
</evidence>
<feature type="domain" description="DNA replication/recombination mediator RecO N-terminal" evidence="8">
    <location>
        <begin position="1"/>
        <end position="76"/>
    </location>
</feature>
<comment type="function">
    <text evidence="7">Involved in DNA repair and RecF pathway recombination.</text>
</comment>
<evidence type="ECO:0000256" key="1">
    <source>
        <dbReference type="ARBA" id="ARBA00007452"/>
    </source>
</evidence>
<keyword evidence="10" id="KW-1185">Reference proteome</keyword>
<protein>
    <recommendedName>
        <fullName evidence="2 7">DNA repair protein RecO</fullName>
    </recommendedName>
    <alternativeName>
        <fullName evidence="6 7">Recombination protein O</fullName>
    </alternativeName>
</protein>
<dbReference type="Gene3D" id="1.20.1440.120">
    <property type="entry name" value="Recombination protein O, C-terminal domain"/>
    <property type="match status" value="1"/>
</dbReference>
<dbReference type="Gene3D" id="2.40.50.140">
    <property type="entry name" value="Nucleic acid-binding proteins"/>
    <property type="match status" value="1"/>
</dbReference>
<evidence type="ECO:0000256" key="3">
    <source>
        <dbReference type="ARBA" id="ARBA00022763"/>
    </source>
</evidence>
<dbReference type="SUPFAM" id="SSF50249">
    <property type="entry name" value="Nucleic acid-binding proteins"/>
    <property type="match status" value="1"/>
</dbReference>
<organism evidence="9 10">
    <name type="scientific">Candidatus Megaera venefica</name>
    <dbReference type="NCBI Taxonomy" id="2055910"/>
    <lineage>
        <taxon>Bacteria</taxon>
        <taxon>Pseudomonadati</taxon>
        <taxon>Pseudomonadota</taxon>
        <taxon>Alphaproteobacteria</taxon>
        <taxon>Rickettsiales</taxon>
        <taxon>Rickettsiaceae</taxon>
        <taxon>Candidatus Megaera</taxon>
    </lineage>
</organism>
<keyword evidence="5 7" id="KW-0234">DNA repair</keyword>
<evidence type="ECO:0000313" key="9">
    <source>
        <dbReference type="EMBL" id="MEA0971569.1"/>
    </source>
</evidence>
<evidence type="ECO:0000256" key="2">
    <source>
        <dbReference type="ARBA" id="ARBA00021310"/>
    </source>
</evidence>
<dbReference type="HAMAP" id="MF_00201">
    <property type="entry name" value="RecO"/>
    <property type="match status" value="1"/>
</dbReference>
<dbReference type="Pfam" id="PF02565">
    <property type="entry name" value="RecO_C"/>
    <property type="match status" value="1"/>
</dbReference>
<comment type="similarity">
    <text evidence="1 7">Belongs to the RecO family.</text>
</comment>
<evidence type="ECO:0000256" key="7">
    <source>
        <dbReference type="HAMAP-Rule" id="MF_00201"/>
    </source>
</evidence>
<dbReference type="InterPro" id="IPR012340">
    <property type="entry name" value="NA-bd_OB-fold"/>
</dbReference>
<evidence type="ECO:0000256" key="4">
    <source>
        <dbReference type="ARBA" id="ARBA00023172"/>
    </source>
</evidence>
<dbReference type="InterPro" id="IPR003717">
    <property type="entry name" value="RecO"/>
</dbReference>
<dbReference type="SUPFAM" id="SSF57863">
    <property type="entry name" value="ArfGap/RecO-like zinc finger"/>
    <property type="match status" value="1"/>
</dbReference>
<evidence type="ECO:0000313" key="10">
    <source>
        <dbReference type="Proteomes" id="UP001291687"/>
    </source>
</evidence>
<dbReference type="NCBIfam" id="TIGR00613">
    <property type="entry name" value="reco"/>
    <property type="match status" value="1"/>
</dbReference>
<dbReference type="Pfam" id="PF11967">
    <property type="entry name" value="RecO_N"/>
    <property type="match status" value="1"/>
</dbReference>
<reference evidence="9 10" key="1">
    <citation type="submission" date="2023-03" db="EMBL/GenBank/DDBJ databases">
        <title>Host association and intracellularity evolved multiple times independently in the Rickettsiales.</title>
        <authorList>
            <person name="Castelli M."/>
            <person name="Nardi T."/>
            <person name="Gammuto L."/>
            <person name="Bellinzona G."/>
            <person name="Sabaneyeva E."/>
            <person name="Potekhin A."/>
            <person name="Serra V."/>
            <person name="Petroni G."/>
            <person name="Sassera D."/>
        </authorList>
    </citation>
    <scope>NUCLEOTIDE SEQUENCE [LARGE SCALE GENOMIC DNA]</scope>
    <source>
        <strain evidence="9 10">Sr 2-6</strain>
    </source>
</reference>